<evidence type="ECO:0000259" key="10">
    <source>
        <dbReference type="PROSITE" id="PS51210"/>
    </source>
</evidence>
<dbReference type="Pfam" id="PF01735">
    <property type="entry name" value="PLA2_B"/>
    <property type="match status" value="2"/>
</dbReference>
<comment type="catalytic activity">
    <reaction evidence="9">
        <text>a 1-acyl-sn-glycero-3-phosphocholine + H2O = sn-glycerol 3-phosphocholine + a fatty acid + H(+)</text>
        <dbReference type="Rhea" id="RHEA:15177"/>
        <dbReference type="ChEBI" id="CHEBI:15377"/>
        <dbReference type="ChEBI" id="CHEBI:15378"/>
        <dbReference type="ChEBI" id="CHEBI:16870"/>
        <dbReference type="ChEBI" id="CHEBI:28868"/>
        <dbReference type="ChEBI" id="CHEBI:58168"/>
        <dbReference type="EC" id="3.1.1.5"/>
    </reaction>
</comment>
<keyword evidence="3 9" id="KW-0732">Signal</keyword>
<evidence type="ECO:0000256" key="2">
    <source>
        <dbReference type="ARBA" id="ARBA00013274"/>
    </source>
</evidence>
<dbReference type="GO" id="GO:0046475">
    <property type="term" value="P:glycerophospholipid catabolic process"/>
    <property type="evidence" value="ECO:0007669"/>
    <property type="project" value="TreeGrafter"/>
</dbReference>
<dbReference type="GO" id="GO:0005829">
    <property type="term" value="C:cytosol"/>
    <property type="evidence" value="ECO:0007669"/>
    <property type="project" value="TreeGrafter"/>
</dbReference>
<dbReference type="Gene3D" id="3.40.1090.10">
    <property type="entry name" value="Cytosolic phospholipase A2 catalytic domain"/>
    <property type="match status" value="1"/>
</dbReference>
<keyword evidence="4 8" id="KW-0378">Hydrolase</keyword>
<dbReference type="InterPro" id="IPR016035">
    <property type="entry name" value="Acyl_Trfase/lysoPLipase"/>
</dbReference>
<organism evidence="11 12">
    <name type="scientific">Calycina marina</name>
    <dbReference type="NCBI Taxonomy" id="1763456"/>
    <lineage>
        <taxon>Eukaryota</taxon>
        <taxon>Fungi</taxon>
        <taxon>Dikarya</taxon>
        <taxon>Ascomycota</taxon>
        <taxon>Pezizomycotina</taxon>
        <taxon>Leotiomycetes</taxon>
        <taxon>Helotiales</taxon>
        <taxon>Pezizellaceae</taxon>
        <taxon>Calycina</taxon>
    </lineage>
</organism>
<gene>
    <name evidence="11" type="ORF">BJ878DRAFT_532797</name>
</gene>
<feature type="signal peptide" evidence="9">
    <location>
        <begin position="1"/>
        <end position="17"/>
    </location>
</feature>
<dbReference type="GO" id="GO:0004622">
    <property type="term" value="F:phosphatidylcholine lysophospholipase activity"/>
    <property type="evidence" value="ECO:0007669"/>
    <property type="project" value="UniProtKB-EC"/>
</dbReference>
<dbReference type="Proteomes" id="UP000887226">
    <property type="component" value="Unassembled WGS sequence"/>
</dbReference>
<dbReference type="GO" id="GO:0016740">
    <property type="term" value="F:transferase activity"/>
    <property type="evidence" value="ECO:0007669"/>
    <property type="project" value="UniProtKB-KW"/>
</dbReference>
<evidence type="ECO:0000256" key="8">
    <source>
        <dbReference type="PROSITE-ProRule" id="PRU00555"/>
    </source>
</evidence>
<feature type="chain" id="PRO_5040534197" description="Lysophospholipase" evidence="9">
    <location>
        <begin position="18"/>
        <end position="614"/>
    </location>
</feature>
<keyword evidence="7" id="KW-0325">Glycoprotein</keyword>
<keyword evidence="6 8" id="KW-0443">Lipid metabolism</keyword>
<comment type="caution">
    <text evidence="11">The sequence shown here is derived from an EMBL/GenBank/DDBJ whole genome shotgun (WGS) entry which is preliminary data.</text>
</comment>
<keyword evidence="12" id="KW-1185">Reference proteome</keyword>
<keyword evidence="5 8" id="KW-0442">Lipid degradation</keyword>
<dbReference type="EMBL" id="MU253782">
    <property type="protein sequence ID" value="KAG9247116.1"/>
    <property type="molecule type" value="Genomic_DNA"/>
</dbReference>
<dbReference type="SUPFAM" id="SSF52151">
    <property type="entry name" value="FabD/lysophospholipase-like"/>
    <property type="match status" value="1"/>
</dbReference>
<dbReference type="EC" id="3.1.1.5" evidence="2 9"/>
<dbReference type="PANTHER" id="PTHR10728">
    <property type="entry name" value="CYTOSOLIC PHOSPHOLIPASE A2"/>
    <property type="match status" value="1"/>
</dbReference>
<protein>
    <recommendedName>
        <fullName evidence="2 9">Lysophospholipase</fullName>
        <ecNumber evidence="2 9">3.1.1.5</ecNumber>
    </recommendedName>
</protein>
<evidence type="ECO:0000313" key="11">
    <source>
        <dbReference type="EMBL" id="KAG9247116.1"/>
    </source>
</evidence>
<name>A0A9P7Z8A9_9HELO</name>
<evidence type="ECO:0000256" key="4">
    <source>
        <dbReference type="ARBA" id="ARBA00022801"/>
    </source>
</evidence>
<evidence type="ECO:0000256" key="1">
    <source>
        <dbReference type="ARBA" id="ARBA00008780"/>
    </source>
</evidence>
<dbReference type="AlphaFoldDB" id="A0A9P7Z8A9"/>
<proteinExistence type="inferred from homology"/>
<sequence length="614" mass="65025">MKFSIAVASAALAVCGAIVIAKDASPQVLEAEVLAAAVKRALPNSPSGEYAPAVVTCPTTPPTVRSASSLSSEETAWLEKRKTAITAPMREFLVRMNITGLDTGAYLDKLNTTTMPTIGMAISGGGYRALLNGAGFLAAADDRTANSTNTGQIGGLLQSTTYLAGLSGGAWLVGSIYNNNFSSVQTLMDGSSGSDVWRFDRSVVEGPEESGISLFNTASYFSDIVDQVGTKVDAGFDSSITDYWGRALSYQLINATDGGPAYTWSSLALDTTFQAGGMPLPLLIADSRAPGKTVISLNSTLFEFNPWELGSWDPTTYAFAPLSYVGSNFTNGNISDNVCRQGYDQSGFVMGTSSSLFNQFLLNINSTSLNEFLKDAITDVLVDIGESDDDIATWYDLQNIPFNPLIQPFRNVDVIFAVDSSMDTDSQWCNGTALVATYERSLETISNGTAFPSIPDVNTMVNLGLNARPTFFGCDASNLTSPAPLVVYLPNSPYVALSNVSTYQLSYDEGQANAMIENGYVASTMGNGTLDENWTACVGCAILSRSFNRTGTTVPDICTQCFTNYCWDGTLNATTPSGYEPAAKLTVISTSGAPTFRVSSVSLALAAMAGILLS</sequence>
<dbReference type="PROSITE" id="PS51210">
    <property type="entry name" value="PLA2C"/>
    <property type="match status" value="1"/>
</dbReference>
<comment type="similarity">
    <text evidence="1 9">Belongs to the lysophospholipase family.</text>
</comment>
<evidence type="ECO:0000256" key="5">
    <source>
        <dbReference type="ARBA" id="ARBA00022963"/>
    </source>
</evidence>
<dbReference type="PANTHER" id="PTHR10728:SF33">
    <property type="entry name" value="LYSOPHOSPHOLIPASE 1-RELATED"/>
    <property type="match status" value="1"/>
</dbReference>
<evidence type="ECO:0000313" key="12">
    <source>
        <dbReference type="Proteomes" id="UP000887226"/>
    </source>
</evidence>
<reference evidence="11" key="1">
    <citation type="journal article" date="2021" name="IMA Fungus">
        <title>Genomic characterization of three marine fungi, including Emericellopsis atlantica sp. nov. with signatures of a generalist lifestyle and marine biomass degradation.</title>
        <authorList>
            <person name="Hagestad O.C."/>
            <person name="Hou L."/>
            <person name="Andersen J.H."/>
            <person name="Hansen E.H."/>
            <person name="Altermark B."/>
            <person name="Li C."/>
            <person name="Kuhnert E."/>
            <person name="Cox R.J."/>
            <person name="Crous P.W."/>
            <person name="Spatafora J.W."/>
            <person name="Lail K."/>
            <person name="Amirebrahimi M."/>
            <person name="Lipzen A."/>
            <person name="Pangilinan J."/>
            <person name="Andreopoulos W."/>
            <person name="Hayes R.D."/>
            <person name="Ng V."/>
            <person name="Grigoriev I.V."/>
            <person name="Jackson S.A."/>
            <person name="Sutton T.D.S."/>
            <person name="Dobson A.D.W."/>
            <person name="Rama T."/>
        </authorList>
    </citation>
    <scope>NUCLEOTIDE SEQUENCE</scope>
    <source>
        <strain evidence="11">TRa3180A</strain>
    </source>
</reference>
<accession>A0A9P7Z8A9</accession>
<evidence type="ECO:0000256" key="7">
    <source>
        <dbReference type="ARBA" id="ARBA00023180"/>
    </source>
</evidence>
<evidence type="ECO:0000256" key="3">
    <source>
        <dbReference type="ARBA" id="ARBA00022729"/>
    </source>
</evidence>
<evidence type="ECO:0000256" key="9">
    <source>
        <dbReference type="RuleBase" id="RU362103"/>
    </source>
</evidence>
<feature type="domain" description="PLA2c" evidence="10">
    <location>
        <begin position="56"/>
        <end position="572"/>
    </location>
</feature>
<evidence type="ECO:0000256" key="6">
    <source>
        <dbReference type="ARBA" id="ARBA00023098"/>
    </source>
</evidence>
<keyword evidence="11" id="KW-0808">Transferase</keyword>
<dbReference type="GO" id="GO:0005783">
    <property type="term" value="C:endoplasmic reticulum"/>
    <property type="evidence" value="ECO:0007669"/>
    <property type="project" value="TreeGrafter"/>
</dbReference>
<dbReference type="SMART" id="SM00022">
    <property type="entry name" value="PLAc"/>
    <property type="match status" value="1"/>
</dbReference>
<dbReference type="OrthoDB" id="4084751at2759"/>
<dbReference type="InterPro" id="IPR002642">
    <property type="entry name" value="LysoPLipase_cat_dom"/>
</dbReference>
<dbReference type="GO" id="GO:0004623">
    <property type="term" value="F:phospholipase A2 activity"/>
    <property type="evidence" value="ECO:0007669"/>
    <property type="project" value="TreeGrafter"/>
</dbReference>